<dbReference type="Proteomes" id="UP000325187">
    <property type="component" value="Unassembled WGS sequence"/>
</dbReference>
<dbReference type="NCBIfam" id="TIGR01730">
    <property type="entry name" value="RND_mfp"/>
    <property type="match status" value="1"/>
</dbReference>
<dbReference type="Pfam" id="PF25975">
    <property type="entry name" value="CzcB_C"/>
    <property type="match status" value="1"/>
</dbReference>
<comment type="caution">
    <text evidence="5">The sequence shown here is derived from an EMBL/GenBank/DDBJ whole genome shotgun (WGS) entry which is preliminary data.</text>
</comment>
<reference evidence="6 7" key="1">
    <citation type="submission" date="2019-09" db="EMBL/GenBank/DDBJ databases">
        <title>NBRP : Genome information of microbial organism related human and environment.</title>
        <authorList>
            <person name="Hattori M."/>
            <person name="Oshima K."/>
            <person name="Inaba H."/>
            <person name="Suda W."/>
            <person name="Sakamoto M."/>
            <person name="Iino T."/>
            <person name="Kitahara M."/>
            <person name="Oshida Y."/>
            <person name="Iida T."/>
            <person name="Kudo T."/>
            <person name="Itoh T."/>
            <person name="Ohkuma M."/>
        </authorList>
    </citation>
    <scope>NUCLEOTIDE SEQUENCE [LARGE SCALE GENOMIC DNA]</scope>
    <source>
        <strain evidence="4 6">Hi-2</strain>
        <strain evidence="5 7">Mie-1</strain>
    </source>
</reference>
<evidence type="ECO:0000313" key="7">
    <source>
        <dbReference type="Proteomes" id="UP000325187"/>
    </source>
</evidence>
<dbReference type="PANTHER" id="PTHR30469:SF33">
    <property type="entry name" value="SLR1207 PROTEIN"/>
    <property type="match status" value="1"/>
</dbReference>
<evidence type="ECO:0000256" key="2">
    <source>
        <dbReference type="SAM" id="Coils"/>
    </source>
</evidence>
<evidence type="ECO:0000313" key="4">
    <source>
        <dbReference type="EMBL" id="GEQ96997.1"/>
    </source>
</evidence>
<dbReference type="Gene3D" id="1.10.287.470">
    <property type="entry name" value="Helix hairpin bin"/>
    <property type="match status" value="1"/>
</dbReference>
<dbReference type="InterPro" id="IPR006143">
    <property type="entry name" value="RND_pump_MFP"/>
</dbReference>
<accession>A0A5A7MZQ9</accession>
<keyword evidence="2" id="KW-0175">Coiled coil</keyword>
<dbReference type="AlphaFoldDB" id="A0A5A7MZQ9"/>
<dbReference type="GO" id="GO:1990281">
    <property type="term" value="C:efflux pump complex"/>
    <property type="evidence" value="ECO:0007669"/>
    <property type="project" value="TreeGrafter"/>
</dbReference>
<dbReference type="Gene3D" id="2.40.30.170">
    <property type="match status" value="1"/>
</dbReference>
<dbReference type="Gene3D" id="2.40.50.100">
    <property type="match status" value="1"/>
</dbReference>
<gene>
    <name evidence="4" type="ORF">JCM17844_06340</name>
    <name evidence="5" type="ORF">JCM17845_10720</name>
</gene>
<feature type="coiled-coil region" evidence="2">
    <location>
        <begin position="179"/>
        <end position="213"/>
    </location>
</feature>
<name>A0A5A7MZQ9_9PROT</name>
<evidence type="ECO:0000256" key="1">
    <source>
        <dbReference type="ARBA" id="ARBA00009477"/>
    </source>
</evidence>
<protein>
    <submittedName>
        <fullName evidence="5">ABC transporter permease</fullName>
    </submittedName>
</protein>
<dbReference type="Gene3D" id="2.40.420.20">
    <property type="match status" value="1"/>
</dbReference>
<comment type="similarity">
    <text evidence="1">Belongs to the membrane fusion protein (MFP) (TC 8.A.1) family.</text>
</comment>
<keyword evidence="7" id="KW-1185">Reference proteome</keyword>
<dbReference type="EMBL" id="BKCM01000004">
    <property type="protein sequence ID" value="GER00449.1"/>
    <property type="molecule type" value="Genomic_DNA"/>
</dbReference>
<dbReference type="RefSeq" id="WP_210431229.1">
    <property type="nucleotide sequence ID" value="NZ_BKCL01000001.1"/>
</dbReference>
<dbReference type="InterPro" id="IPR058649">
    <property type="entry name" value="CzcB_C"/>
</dbReference>
<evidence type="ECO:0000313" key="5">
    <source>
        <dbReference type="EMBL" id="GER00449.1"/>
    </source>
</evidence>
<evidence type="ECO:0000313" key="6">
    <source>
        <dbReference type="Proteomes" id="UP000322084"/>
    </source>
</evidence>
<dbReference type="GO" id="GO:0015562">
    <property type="term" value="F:efflux transmembrane transporter activity"/>
    <property type="evidence" value="ECO:0007669"/>
    <property type="project" value="TreeGrafter"/>
</dbReference>
<dbReference type="Proteomes" id="UP000322084">
    <property type="component" value="Unassembled WGS sequence"/>
</dbReference>
<dbReference type="PANTHER" id="PTHR30469">
    <property type="entry name" value="MULTIDRUG RESISTANCE PROTEIN MDTA"/>
    <property type="match status" value="1"/>
</dbReference>
<accession>A0A5A7MM20</accession>
<dbReference type="EMBL" id="BKCL01000001">
    <property type="protein sequence ID" value="GEQ96997.1"/>
    <property type="molecule type" value="Genomic_DNA"/>
</dbReference>
<organism evidence="5 7">
    <name type="scientific">Iodidimonas gelatinilytica</name>
    <dbReference type="NCBI Taxonomy" id="1236966"/>
    <lineage>
        <taxon>Bacteria</taxon>
        <taxon>Pseudomonadati</taxon>
        <taxon>Pseudomonadota</taxon>
        <taxon>Alphaproteobacteria</taxon>
        <taxon>Iodidimonadales</taxon>
        <taxon>Iodidimonadaceae</taxon>
        <taxon>Iodidimonas</taxon>
    </lineage>
</organism>
<proteinExistence type="inferred from homology"/>
<sequence length="395" mass="44459">MLLVVTAYVFLAPTEGRNLRVDGSRVTISEVKTGTFEDFIPVRGLVTPLRTLYLDAIEGGRVETIHVEDGAFVAENDLIVDLSNTGLQLDVIAREAEVTEQLNNLNTLQLQLEQNRLDHKRNLIEIDWQITKLSREAVRKRDLAAQGHVSDAELEQVEDELTYWKRRRAVTLEAQETDERLQKAQMVQLEDSADQLEKNLALARKNLETLHVRAPVSGKLTAFNAEVGQSLARGERIGQIDDPDDFKLVALIDEFYLPRVDIGQMAQVEVSGRRYDMVIAKIYPQVNNGQFEVDMTFVEDMPGDIRRGQALQSRLSLGDPSEAVLIPNGAFYQDTGGNWVFVVTPDGATAVRRPVRLGRRNARYIEVIEGLEPGERILTSPYAGFLEMDRLELSF</sequence>
<feature type="domain" description="CzcB-like C-terminal circularly permuted SH3-like" evidence="3">
    <location>
        <begin position="326"/>
        <end position="379"/>
    </location>
</feature>
<evidence type="ECO:0000259" key="3">
    <source>
        <dbReference type="Pfam" id="PF25975"/>
    </source>
</evidence>